<feature type="transmembrane region" description="Helical" evidence="5">
    <location>
        <begin position="133"/>
        <end position="152"/>
    </location>
</feature>
<evidence type="ECO:0000313" key="7">
    <source>
        <dbReference type="Proteomes" id="UP000198625"/>
    </source>
</evidence>
<feature type="transmembrane region" description="Helical" evidence="5">
    <location>
        <begin position="63"/>
        <end position="84"/>
    </location>
</feature>
<feature type="transmembrane region" description="Helical" evidence="5">
    <location>
        <begin position="6"/>
        <end position="24"/>
    </location>
</feature>
<dbReference type="PANTHER" id="PTHR35529">
    <property type="entry name" value="MANGANESE EFFLUX PUMP MNTP-RELATED"/>
    <property type="match status" value="1"/>
</dbReference>
<keyword evidence="3 5" id="KW-1133">Transmembrane helix</keyword>
<protein>
    <submittedName>
        <fullName evidence="6">Putative Mn2+ efflux pump MntP</fullName>
    </submittedName>
</protein>
<feature type="transmembrane region" description="Helical" evidence="5">
    <location>
        <begin position="96"/>
        <end position="121"/>
    </location>
</feature>
<feature type="transmembrane region" description="Helical" evidence="5">
    <location>
        <begin position="36"/>
        <end position="57"/>
    </location>
</feature>
<dbReference type="Proteomes" id="UP000198625">
    <property type="component" value="Unassembled WGS sequence"/>
</dbReference>
<dbReference type="EMBL" id="FNQE01000012">
    <property type="protein sequence ID" value="SDY93982.1"/>
    <property type="molecule type" value="Genomic_DNA"/>
</dbReference>
<dbReference type="AlphaFoldDB" id="A0A1H3NYL6"/>
<evidence type="ECO:0000256" key="4">
    <source>
        <dbReference type="ARBA" id="ARBA00023136"/>
    </source>
</evidence>
<name>A0A1H3NYL6_9FIRM</name>
<proteinExistence type="predicted"/>
<dbReference type="InterPro" id="IPR003810">
    <property type="entry name" value="Mntp/YtaF"/>
</dbReference>
<evidence type="ECO:0000256" key="2">
    <source>
        <dbReference type="ARBA" id="ARBA00022692"/>
    </source>
</evidence>
<dbReference type="PANTHER" id="PTHR35529:SF1">
    <property type="entry name" value="MANGANESE EFFLUX PUMP MNTP-RELATED"/>
    <property type="match status" value="1"/>
</dbReference>
<reference evidence="6 7" key="1">
    <citation type="submission" date="2016-10" db="EMBL/GenBank/DDBJ databases">
        <authorList>
            <person name="de Groot N.N."/>
        </authorList>
    </citation>
    <scope>NUCLEOTIDE SEQUENCE [LARGE SCALE GENOMIC DNA]</scope>
    <source>
        <strain evidence="6 7">DSM 21650</strain>
    </source>
</reference>
<keyword evidence="1" id="KW-1003">Cell membrane</keyword>
<dbReference type="RefSeq" id="WP_091728815.1">
    <property type="nucleotide sequence ID" value="NZ_FNQE01000012.1"/>
</dbReference>
<organism evidence="6 7">
    <name type="scientific">Proteiniborus ethanoligenes</name>
    <dbReference type="NCBI Taxonomy" id="415015"/>
    <lineage>
        <taxon>Bacteria</taxon>
        <taxon>Bacillati</taxon>
        <taxon>Bacillota</taxon>
        <taxon>Clostridia</taxon>
        <taxon>Eubacteriales</taxon>
        <taxon>Proteiniborus</taxon>
    </lineage>
</organism>
<dbReference type="Pfam" id="PF02659">
    <property type="entry name" value="Mntp"/>
    <property type="match status" value="1"/>
</dbReference>
<evidence type="ECO:0000256" key="3">
    <source>
        <dbReference type="ARBA" id="ARBA00022989"/>
    </source>
</evidence>
<feature type="transmembrane region" description="Helical" evidence="5">
    <location>
        <begin position="164"/>
        <end position="182"/>
    </location>
</feature>
<evidence type="ECO:0000256" key="5">
    <source>
        <dbReference type="SAM" id="Phobius"/>
    </source>
</evidence>
<keyword evidence="4 5" id="KW-0472">Membrane</keyword>
<sequence length="183" mass="20307">MCFYDLSIISIALGLDAFSMAFSVGLSNKINRKKALITIVIFGFFQFLFATMGGYLGGYFNMYIFHLSSKLGGVIVLLVGLLMFKEGLSKEDNLKDLNFFIIMILGICVSIDALVIGFTLFCNMSLENLILKSSSIVGIICSFLTATGFLISKKIRRNSFLKEYANLLGGLMLIFFGLKMILF</sequence>
<accession>A0A1H3NYL6</accession>
<dbReference type="STRING" id="415015.SAMN05660462_01293"/>
<keyword evidence="7" id="KW-1185">Reference proteome</keyword>
<evidence type="ECO:0000256" key="1">
    <source>
        <dbReference type="ARBA" id="ARBA00022475"/>
    </source>
</evidence>
<gene>
    <name evidence="6" type="ORF">SAMN05660462_01293</name>
</gene>
<dbReference type="OrthoDB" id="1679700at2"/>
<keyword evidence="2 5" id="KW-0812">Transmembrane</keyword>
<evidence type="ECO:0000313" key="6">
    <source>
        <dbReference type="EMBL" id="SDY93982.1"/>
    </source>
</evidence>